<reference evidence="6" key="1">
    <citation type="journal article" date="2023" name="Mol. Phylogenet. Evol.">
        <title>Genome-scale phylogeny and comparative genomics of the fungal order Sordariales.</title>
        <authorList>
            <person name="Hensen N."/>
            <person name="Bonometti L."/>
            <person name="Westerberg I."/>
            <person name="Brannstrom I.O."/>
            <person name="Guillou S."/>
            <person name="Cros-Aarteil S."/>
            <person name="Calhoun S."/>
            <person name="Haridas S."/>
            <person name="Kuo A."/>
            <person name="Mondo S."/>
            <person name="Pangilinan J."/>
            <person name="Riley R."/>
            <person name="LaButti K."/>
            <person name="Andreopoulos B."/>
            <person name="Lipzen A."/>
            <person name="Chen C."/>
            <person name="Yan M."/>
            <person name="Daum C."/>
            <person name="Ng V."/>
            <person name="Clum A."/>
            <person name="Steindorff A."/>
            <person name="Ohm R.A."/>
            <person name="Martin F."/>
            <person name="Silar P."/>
            <person name="Natvig D.O."/>
            <person name="Lalanne C."/>
            <person name="Gautier V."/>
            <person name="Ament-Velasquez S.L."/>
            <person name="Kruys A."/>
            <person name="Hutchinson M.I."/>
            <person name="Powell A.J."/>
            <person name="Barry K."/>
            <person name="Miller A.N."/>
            <person name="Grigoriev I.V."/>
            <person name="Debuchy R."/>
            <person name="Gladieux P."/>
            <person name="Hiltunen Thoren M."/>
            <person name="Johannesson H."/>
        </authorList>
    </citation>
    <scope>NUCLEOTIDE SEQUENCE</scope>
    <source>
        <strain evidence="6">PSN309</strain>
    </source>
</reference>
<keyword evidence="2" id="KW-0808">Transferase</keyword>
<reference evidence="6" key="2">
    <citation type="submission" date="2023-05" db="EMBL/GenBank/DDBJ databases">
        <authorList>
            <consortium name="Lawrence Berkeley National Laboratory"/>
            <person name="Steindorff A."/>
            <person name="Hensen N."/>
            <person name="Bonometti L."/>
            <person name="Westerberg I."/>
            <person name="Brannstrom I.O."/>
            <person name="Guillou S."/>
            <person name="Cros-Aarteil S."/>
            <person name="Calhoun S."/>
            <person name="Haridas S."/>
            <person name="Kuo A."/>
            <person name="Mondo S."/>
            <person name="Pangilinan J."/>
            <person name="Riley R."/>
            <person name="Labutti K."/>
            <person name="Andreopoulos B."/>
            <person name="Lipzen A."/>
            <person name="Chen C."/>
            <person name="Yanf M."/>
            <person name="Daum C."/>
            <person name="Ng V."/>
            <person name="Clum A."/>
            <person name="Ohm R."/>
            <person name="Martin F."/>
            <person name="Silar P."/>
            <person name="Natvig D."/>
            <person name="Lalanne C."/>
            <person name="Gautier V."/>
            <person name="Ament-Velasquez S.L."/>
            <person name="Kruys A."/>
            <person name="Hutchinson M.I."/>
            <person name="Powell A.J."/>
            <person name="Barry K."/>
            <person name="Miller A.N."/>
            <person name="Grigoriev I.V."/>
            <person name="Debuchy R."/>
            <person name="Gladieux P."/>
            <person name="Thoren M.H."/>
            <person name="Johannesson H."/>
        </authorList>
    </citation>
    <scope>NUCLEOTIDE SEQUENCE</scope>
    <source>
        <strain evidence="6">PSN309</strain>
    </source>
</reference>
<gene>
    <name evidence="6" type="ORF">QBC35DRAFT_537649</name>
</gene>
<dbReference type="InterPro" id="IPR009288">
    <property type="entry name" value="AIG2-like_dom"/>
</dbReference>
<feature type="chain" id="PRO_5042824558" description="Putative gamma-glutamylcyclotransferase" evidence="4">
    <location>
        <begin position="29"/>
        <end position="171"/>
    </location>
</feature>
<dbReference type="SUPFAM" id="SSF110857">
    <property type="entry name" value="Gamma-glutamyl cyclotransferase-like"/>
    <property type="match status" value="1"/>
</dbReference>
<dbReference type="CDD" id="cd06661">
    <property type="entry name" value="GGCT_like"/>
    <property type="match status" value="1"/>
</dbReference>
<keyword evidence="7" id="KW-1185">Reference proteome</keyword>
<evidence type="ECO:0000256" key="1">
    <source>
        <dbReference type="ARBA" id="ARBA00008861"/>
    </source>
</evidence>
<dbReference type="InterPro" id="IPR036568">
    <property type="entry name" value="GGCT-like_sf"/>
</dbReference>
<evidence type="ECO:0000313" key="6">
    <source>
        <dbReference type="EMBL" id="KAK4185466.1"/>
    </source>
</evidence>
<evidence type="ECO:0000256" key="3">
    <source>
        <dbReference type="ARBA" id="ARBA00030602"/>
    </source>
</evidence>
<evidence type="ECO:0000259" key="5">
    <source>
        <dbReference type="Pfam" id="PF06094"/>
    </source>
</evidence>
<dbReference type="Pfam" id="PF06094">
    <property type="entry name" value="GGACT"/>
    <property type="match status" value="1"/>
</dbReference>
<evidence type="ECO:0000256" key="4">
    <source>
        <dbReference type="SAM" id="SignalP"/>
    </source>
</evidence>
<protein>
    <recommendedName>
        <fullName evidence="3">Putative gamma-glutamylcyclotransferase</fullName>
    </recommendedName>
</protein>
<dbReference type="EMBL" id="MU864449">
    <property type="protein sequence ID" value="KAK4185466.1"/>
    <property type="molecule type" value="Genomic_DNA"/>
</dbReference>
<keyword evidence="4" id="KW-0732">Signal</keyword>
<feature type="signal peptide" evidence="4">
    <location>
        <begin position="1"/>
        <end position="28"/>
    </location>
</feature>
<dbReference type="Proteomes" id="UP001302126">
    <property type="component" value="Unassembled WGS sequence"/>
</dbReference>
<accession>A0AAN7AED3</accession>
<proteinExistence type="inferred from homology"/>
<dbReference type="InterPro" id="IPR013024">
    <property type="entry name" value="GGCT-like"/>
</dbReference>
<comment type="similarity">
    <text evidence="1">Belongs to the gamma-glutamylcyclotransferase family.</text>
</comment>
<feature type="domain" description="Gamma-glutamylcyclotransferase AIG2-like" evidence="5">
    <location>
        <begin position="8"/>
        <end position="139"/>
    </location>
</feature>
<evidence type="ECO:0000313" key="7">
    <source>
        <dbReference type="Proteomes" id="UP001302126"/>
    </source>
</evidence>
<dbReference type="AlphaFoldDB" id="A0AAN7AED3"/>
<comment type="caution">
    <text evidence="6">The sequence shown here is derived from an EMBL/GenBank/DDBJ whole genome shotgun (WGS) entry which is preliminary data.</text>
</comment>
<dbReference type="Gene3D" id="3.10.490.10">
    <property type="entry name" value="Gamma-glutamyl cyclotransferase-like"/>
    <property type="match status" value="1"/>
</dbReference>
<dbReference type="GO" id="GO:0016740">
    <property type="term" value="F:transferase activity"/>
    <property type="evidence" value="ECO:0007669"/>
    <property type="project" value="UniProtKB-KW"/>
</dbReference>
<name>A0AAN7AED3_9PEZI</name>
<organism evidence="6 7">
    <name type="scientific">Podospora australis</name>
    <dbReference type="NCBI Taxonomy" id="1536484"/>
    <lineage>
        <taxon>Eukaryota</taxon>
        <taxon>Fungi</taxon>
        <taxon>Dikarya</taxon>
        <taxon>Ascomycota</taxon>
        <taxon>Pezizomycotina</taxon>
        <taxon>Sordariomycetes</taxon>
        <taxon>Sordariomycetidae</taxon>
        <taxon>Sordariales</taxon>
        <taxon>Podosporaceae</taxon>
        <taxon>Podospora</taxon>
    </lineage>
</organism>
<sequence>MVTQPTPIFIYGTLCALPWLSCLLTGDAANVDAVSPLLRRATAREFRRHSVWWRIGEIHGDAPAAVASEDGMIDGYLLTLQTTSQRQKIDDFEGEGESYKRAPVIVDVLRDDGSTEEQIQANIYVWNGDPKKISSDPWDLDTFINERLQNWLDLFAGAEFVGEDETPEAGK</sequence>
<dbReference type="PANTHER" id="PTHR31544:SF2">
    <property type="entry name" value="AIG2-LIKE PROTEIN D"/>
    <property type="match status" value="1"/>
</dbReference>
<dbReference type="PANTHER" id="PTHR31544">
    <property type="entry name" value="AIG2-LIKE PROTEIN D"/>
    <property type="match status" value="1"/>
</dbReference>
<evidence type="ECO:0000256" key="2">
    <source>
        <dbReference type="ARBA" id="ARBA00022679"/>
    </source>
</evidence>
<dbReference type="InterPro" id="IPR045038">
    <property type="entry name" value="AIG2-like"/>
</dbReference>